<evidence type="ECO:0000313" key="2">
    <source>
        <dbReference type="EMBL" id="KAK8597124.1"/>
    </source>
</evidence>
<organism evidence="2 3">
    <name type="scientific">Hibiscus sabdariffa</name>
    <name type="common">roselle</name>
    <dbReference type="NCBI Taxonomy" id="183260"/>
    <lineage>
        <taxon>Eukaryota</taxon>
        <taxon>Viridiplantae</taxon>
        <taxon>Streptophyta</taxon>
        <taxon>Embryophyta</taxon>
        <taxon>Tracheophyta</taxon>
        <taxon>Spermatophyta</taxon>
        <taxon>Magnoliopsida</taxon>
        <taxon>eudicotyledons</taxon>
        <taxon>Gunneridae</taxon>
        <taxon>Pentapetalae</taxon>
        <taxon>rosids</taxon>
        <taxon>malvids</taxon>
        <taxon>Malvales</taxon>
        <taxon>Malvaceae</taxon>
        <taxon>Malvoideae</taxon>
        <taxon>Hibiscus</taxon>
    </lineage>
</organism>
<reference evidence="2 3" key="1">
    <citation type="journal article" date="2024" name="G3 (Bethesda)">
        <title>Genome assembly of Hibiscus sabdariffa L. provides insights into metabolisms of medicinal natural products.</title>
        <authorList>
            <person name="Kim T."/>
        </authorList>
    </citation>
    <scope>NUCLEOTIDE SEQUENCE [LARGE SCALE GENOMIC DNA]</scope>
    <source>
        <strain evidence="2">TK-2024</strain>
        <tissue evidence="2">Old leaves</tissue>
    </source>
</reference>
<dbReference type="EMBL" id="JBBPBM010000002">
    <property type="protein sequence ID" value="KAK8597124.1"/>
    <property type="molecule type" value="Genomic_DNA"/>
</dbReference>
<sequence>MVDLRLRNLSFLAKRAWHYATKGDSLWKSLIMAKYDSADHMWRWNTSRPRFTRQWDEDFVLARYVVLGGFFISYVFEVVSPDIYAAFLGF</sequence>
<keyword evidence="1" id="KW-0812">Transmembrane</keyword>
<accession>A0ABR2GA69</accession>
<name>A0ABR2GA69_9ROSI</name>
<evidence type="ECO:0000256" key="1">
    <source>
        <dbReference type="SAM" id="Phobius"/>
    </source>
</evidence>
<keyword evidence="3" id="KW-1185">Reference proteome</keyword>
<proteinExistence type="predicted"/>
<dbReference type="Proteomes" id="UP001472677">
    <property type="component" value="Unassembled WGS sequence"/>
</dbReference>
<evidence type="ECO:0000313" key="3">
    <source>
        <dbReference type="Proteomes" id="UP001472677"/>
    </source>
</evidence>
<protein>
    <submittedName>
        <fullName evidence="2">Uncharacterized protein</fullName>
    </submittedName>
</protein>
<keyword evidence="1" id="KW-0472">Membrane</keyword>
<keyword evidence="1" id="KW-1133">Transmembrane helix</keyword>
<gene>
    <name evidence="2" type="ORF">V6N12_065600</name>
</gene>
<feature type="transmembrane region" description="Helical" evidence="1">
    <location>
        <begin position="59"/>
        <end position="76"/>
    </location>
</feature>
<comment type="caution">
    <text evidence="2">The sequence shown here is derived from an EMBL/GenBank/DDBJ whole genome shotgun (WGS) entry which is preliminary data.</text>
</comment>